<comment type="caution">
    <text evidence="1">The sequence shown here is derived from an EMBL/GenBank/DDBJ whole genome shotgun (WGS) entry which is preliminary data.</text>
</comment>
<dbReference type="EMBL" id="BGPR01000271">
    <property type="protein sequence ID" value="GBM09528.1"/>
    <property type="molecule type" value="Genomic_DNA"/>
</dbReference>
<protein>
    <submittedName>
        <fullName evidence="1">Uncharacterized protein</fullName>
    </submittedName>
</protein>
<proteinExistence type="predicted"/>
<reference evidence="1 2" key="1">
    <citation type="journal article" date="2019" name="Sci. Rep.">
        <title>Orb-weaving spider Araneus ventricosus genome elucidates the spidroin gene catalogue.</title>
        <authorList>
            <person name="Kono N."/>
            <person name="Nakamura H."/>
            <person name="Ohtoshi R."/>
            <person name="Moran D.A.P."/>
            <person name="Shinohara A."/>
            <person name="Yoshida Y."/>
            <person name="Fujiwara M."/>
            <person name="Mori M."/>
            <person name="Tomita M."/>
            <person name="Arakawa K."/>
        </authorList>
    </citation>
    <scope>NUCLEOTIDE SEQUENCE [LARGE SCALE GENOMIC DNA]</scope>
</reference>
<evidence type="ECO:0000313" key="1">
    <source>
        <dbReference type="EMBL" id="GBM09528.1"/>
    </source>
</evidence>
<name>A0A4Y2D0M1_ARAVE</name>
<sequence length="83" mass="9395">MTSWGVRHTRTLPSALSNWDRNSSDQTRFLKSSRFQPICSRTQQRFCSRCRVVSKGTRVSLLLPYAIIAKYSCTALTLIGAVI</sequence>
<keyword evidence="2" id="KW-1185">Reference proteome</keyword>
<dbReference type="Proteomes" id="UP000499080">
    <property type="component" value="Unassembled WGS sequence"/>
</dbReference>
<dbReference type="AlphaFoldDB" id="A0A4Y2D0M1"/>
<gene>
    <name evidence="1" type="ORF">AVEN_100437_1</name>
</gene>
<organism evidence="1 2">
    <name type="scientific">Araneus ventricosus</name>
    <name type="common">Orbweaver spider</name>
    <name type="synonym">Epeira ventricosa</name>
    <dbReference type="NCBI Taxonomy" id="182803"/>
    <lineage>
        <taxon>Eukaryota</taxon>
        <taxon>Metazoa</taxon>
        <taxon>Ecdysozoa</taxon>
        <taxon>Arthropoda</taxon>
        <taxon>Chelicerata</taxon>
        <taxon>Arachnida</taxon>
        <taxon>Araneae</taxon>
        <taxon>Araneomorphae</taxon>
        <taxon>Entelegynae</taxon>
        <taxon>Araneoidea</taxon>
        <taxon>Araneidae</taxon>
        <taxon>Araneus</taxon>
    </lineage>
</organism>
<accession>A0A4Y2D0M1</accession>
<evidence type="ECO:0000313" key="2">
    <source>
        <dbReference type="Proteomes" id="UP000499080"/>
    </source>
</evidence>